<evidence type="ECO:0000256" key="1">
    <source>
        <dbReference type="ARBA" id="ARBA00009437"/>
    </source>
</evidence>
<dbReference type="CDD" id="cd05466">
    <property type="entry name" value="PBP2_LTTR_substrate"/>
    <property type="match status" value="1"/>
</dbReference>
<sequence length="293" mass="33729">MNSDQIRYILQVAAEKSIRKAADKLHITASAISQSIQSLESELGITIFERTSKGTIPTFEGEIVLTKLFELNAKYIELHEDINRAKNENLLKLRISYSNTFGHIIKQALVSFKKEFKDVQIELLEKLPQQICEEIATNSIDLALIVEEKELLNRNLDIETLYTSHFCICVGKDSRFRNKEYLTSKDLRNDPIIILDSISHKEMIKRANLDGNSIYVTLTVVEPMGEFMMNSNAFTMIDNFTLKGHDHIVNGTLIQIPFKDPDYLYRDIWAVHCNPNLTSYTREFSKHLRAQLD</sequence>
<reference evidence="6 7" key="1">
    <citation type="submission" date="2023-03" db="EMBL/GenBank/DDBJ databases">
        <title>Draft genome sequence of the bacteria which degrade cell wall of Tricholomamatutake.</title>
        <authorList>
            <person name="Konishi Y."/>
            <person name="Fukuta Y."/>
            <person name="Shirasaka N."/>
        </authorList>
    </citation>
    <scope>NUCLEOTIDE SEQUENCE [LARGE SCALE GENOMIC DNA]</scope>
    <source>
        <strain evidence="7">mu1</strain>
    </source>
</reference>
<protein>
    <recommendedName>
        <fullName evidence="5">HTH lysR-type domain-containing protein</fullName>
    </recommendedName>
</protein>
<dbReference type="Gene3D" id="3.40.190.290">
    <property type="match status" value="1"/>
</dbReference>
<dbReference type="InterPro" id="IPR005119">
    <property type="entry name" value="LysR_subst-bd"/>
</dbReference>
<keyword evidence="4" id="KW-0804">Transcription</keyword>
<feature type="domain" description="HTH lysR-type" evidence="5">
    <location>
        <begin position="1"/>
        <end position="58"/>
    </location>
</feature>
<comment type="caution">
    <text evidence="6">The sequence shown here is derived from an EMBL/GenBank/DDBJ whole genome shotgun (WGS) entry which is preliminary data.</text>
</comment>
<accession>A0ABQ6G6L7</accession>
<dbReference type="Proteomes" id="UP001157114">
    <property type="component" value="Unassembled WGS sequence"/>
</dbReference>
<evidence type="ECO:0000313" key="6">
    <source>
        <dbReference type="EMBL" id="GLX66614.1"/>
    </source>
</evidence>
<dbReference type="InterPro" id="IPR050950">
    <property type="entry name" value="HTH-type_LysR_regulators"/>
</dbReference>
<evidence type="ECO:0000256" key="3">
    <source>
        <dbReference type="ARBA" id="ARBA00023125"/>
    </source>
</evidence>
<dbReference type="EMBL" id="BSSQ01000004">
    <property type="protein sequence ID" value="GLX66614.1"/>
    <property type="molecule type" value="Genomic_DNA"/>
</dbReference>
<keyword evidence="7" id="KW-1185">Reference proteome</keyword>
<gene>
    <name evidence="6" type="ORF">MU1_09580</name>
</gene>
<dbReference type="SUPFAM" id="SSF46785">
    <property type="entry name" value="Winged helix' DNA-binding domain"/>
    <property type="match status" value="1"/>
</dbReference>
<proteinExistence type="inferred from homology"/>
<evidence type="ECO:0000256" key="4">
    <source>
        <dbReference type="ARBA" id="ARBA00023163"/>
    </source>
</evidence>
<comment type="similarity">
    <text evidence="1">Belongs to the LysR transcriptional regulatory family.</text>
</comment>
<dbReference type="SUPFAM" id="SSF53850">
    <property type="entry name" value="Periplasmic binding protein-like II"/>
    <property type="match status" value="1"/>
</dbReference>
<keyword evidence="2" id="KW-0805">Transcription regulation</keyword>
<evidence type="ECO:0000259" key="5">
    <source>
        <dbReference type="PROSITE" id="PS50931"/>
    </source>
</evidence>
<dbReference type="InterPro" id="IPR000847">
    <property type="entry name" value="LysR_HTH_N"/>
</dbReference>
<dbReference type="PRINTS" id="PR00039">
    <property type="entry name" value="HTHLYSR"/>
</dbReference>
<dbReference type="RefSeq" id="WP_284237322.1">
    <property type="nucleotide sequence ID" value="NZ_BSSQ01000004.1"/>
</dbReference>
<dbReference type="PANTHER" id="PTHR30419">
    <property type="entry name" value="HTH-TYPE TRANSCRIPTIONAL REGULATOR YBHD"/>
    <property type="match status" value="1"/>
</dbReference>
<dbReference type="InterPro" id="IPR036388">
    <property type="entry name" value="WH-like_DNA-bd_sf"/>
</dbReference>
<organism evidence="6 7">
    <name type="scientific">Paenibacillus glycanilyticus</name>
    <dbReference type="NCBI Taxonomy" id="126569"/>
    <lineage>
        <taxon>Bacteria</taxon>
        <taxon>Bacillati</taxon>
        <taxon>Bacillota</taxon>
        <taxon>Bacilli</taxon>
        <taxon>Bacillales</taxon>
        <taxon>Paenibacillaceae</taxon>
        <taxon>Paenibacillus</taxon>
    </lineage>
</organism>
<dbReference type="Pfam" id="PF00126">
    <property type="entry name" value="HTH_1"/>
    <property type="match status" value="1"/>
</dbReference>
<name>A0ABQ6G6L7_9BACL</name>
<keyword evidence="3" id="KW-0238">DNA-binding</keyword>
<dbReference type="Gene3D" id="1.10.10.10">
    <property type="entry name" value="Winged helix-like DNA-binding domain superfamily/Winged helix DNA-binding domain"/>
    <property type="match status" value="1"/>
</dbReference>
<evidence type="ECO:0000256" key="2">
    <source>
        <dbReference type="ARBA" id="ARBA00023015"/>
    </source>
</evidence>
<dbReference type="PROSITE" id="PS50931">
    <property type="entry name" value="HTH_LYSR"/>
    <property type="match status" value="1"/>
</dbReference>
<evidence type="ECO:0000313" key="7">
    <source>
        <dbReference type="Proteomes" id="UP001157114"/>
    </source>
</evidence>
<dbReference type="InterPro" id="IPR036390">
    <property type="entry name" value="WH_DNA-bd_sf"/>
</dbReference>
<dbReference type="Pfam" id="PF03466">
    <property type="entry name" value="LysR_substrate"/>
    <property type="match status" value="1"/>
</dbReference>